<organism evidence="3 4">
    <name type="scientific">Saprolegnia diclina (strain VS20)</name>
    <dbReference type="NCBI Taxonomy" id="1156394"/>
    <lineage>
        <taxon>Eukaryota</taxon>
        <taxon>Sar</taxon>
        <taxon>Stramenopiles</taxon>
        <taxon>Oomycota</taxon>
        <taxon>Saprolegniomycetes</taxon>
        <taxon>Saprolegniales</taxon>
        <taxon>Saprolegniaceae</taxon>
        <taxon>Saprolegnia</taxon>
    </lineage>
</organism>
<dbReference type="STRING" id="1156394.T0PZF0"/>
<dbReference type="EMBL" id="JH767205">
    <property type="protein sequence ID" value="EQC27636.1"/>
    <property type="molecule type" value="Genomic_DNA"/>
</dbReference>
<keyword evidence="1" id="KW-0812">Transmembrane</keyword>
<dbReference type="Gene3D" id="3.30.200.20">
    <property type="entry name" value="Phosphorylase Kinase, domain 1"/>
    <property type="match status" value="1"/>
</dbReference>
<keyword evidence="3" id="KW-0808">Transferase</keyword>
<name>T0PZF0_SAPDV</name>
<keyword evidence="3" id="KW-0418">Kinase</keyword>
<dbReference type="GO" id="GO:0004674">
    <property type="term" value="F:protein serine/threonine kinase activity"/>
    <property type="evidence" value="ECO:0007669"/>
    <property type="project" value="TreeGrafter"/>
</dbReference>
<dbReference type="Gene3D" id="3.80.10.10">
    <property type="entry name" value="Ribonuclease Inhibitor"/>
    <property type="match status" value="1"/>
</dbReference>
<dbReference type="InterPro" id="IPR011009">
    <property type="entry name" value="Kinase-like_dom_sf"/>
</dbReference>
<dbReference type="InParanoid" id="T0PZF0"/>
<feature type="domain" description="Protein kinase" evidence="2">
    <location>
        <begin position="379"/>
        <end position="643"/>
    </location>
</feature>
<dbReference type="Proteomes" id="UP000030762">
    <property type="component" value="Unassembled WGS sequence"/>
</dbReference>
<dbReference type="PANTHER" id="PTHR44329:SF214">
    <property type="entry name" value="PROTEIN KINASE DOMAIN-CONTAINING PROTEIN"/>
    <property type="match status" value="1"/>
</dbReference>
<dbReference type="OrthoDB" id="2015071at2759"/>
<gene>
    <name evidence="3" type="ORF">SDRG_14547</name>
</gene>
<dbReference type="GeneID" id="19955274"/>
<feature type="transmembrane region" description="Helical" evidence="1">
    <location>
        <begin position="318"/>
        <end position="337"/>
    </location>
</feature>
<keyword evidence="4" id="KW-1185">Reference proteome</keyword>
<dbReference type="eggNOG" id="KOG0192">
    <property type="taxonomic scope" value="Eukaryota"/>
</dbReference>
<evidence type="ECO:0000313" key="3">
    <source>
        <dbReference type="EMBL" id="EQC27636.1"/>
    </source>
</evidence>
<dbReference type="SUPFAM" id="SSF52047">
    <property type="entry name" value="RNI-like"/>
    <property type="match status" value="1"/>
</dbReference>
<dbReference type="PANTHER" id="PTHR44329">
    <property type="entry name" value="SERINE/THREONINE-PROTEIN KINASE TNNI3K-RELATED"/>
    <property type="match status" value="1"/>
</dbReference>
<evidence type="ECO:0000256" key="1">
    <source>
        <dbReference type="SAM" id="Phobius"/>
    </source>
</evidence>
<dbReference type="GO" id="GO:0005524">
    <property type="term" value="F:ATP binding"/>
    <property type="evidence" value="ECO:0007669"/>
    <property type="project" value="InterPro"/>
</dbReference>
<accession>T0PZF0</accession>
<protein>
    <submittedName>
        <fullName evidence="3">TKL protein kinase</fullName>
    </submittedName>
</protein>
<dbReference type="PROSITE" id="PS00108">
    <property type="entry name" value="PROTEIN_KINASE_ST"/>
    <property type="match status" value="1"/>
</dbReference>
<dbReference type="InterPro" id="IPR000719">
    <property type="entry name" value="Prot_kinase_dom"/>
</dbReference>
<dbReference type="Gene3D" id="1.10.510.10">
    <property type="entry name" value="Transferase(Phosphotransferase) domain 1"/>
    <property type="match status" value="1"/>
</dbReference>
<keyword evidence="1" id="KW-0472">Membrane</keyword>
<reference evidence="3 4" key="1">
    <citation type="submission" date="2012-04" db="EMBL/GenBank/DDBJ databases">
        <title>The Genome Sequence of Saprolegnia declina VS20.</title>
        <authorList>
            <consortium name="The Broad Institute Genome Sequencing Platform"/>
            <person name="Russ C."/>
            <person name="Nusbaum C."/>
            <person name="Tyler B."/>
            <person name="van West P."/>
            <person name="Dieguez-Uribeondo J."/>
            <person name="de Bruijn I."/>
            <person name="Tripathy S."/>
            <person name="Jiang R."/>
            <person name="Young S.K."/>
            <person name="Zeng Q."/>
            <person name="Gargeya S."/>
            <person name="Fitzgerald M."/>
            <person name="Haas B."/>
            <person name="Abouelleil A."/>
            <person name="Alvarado L."/>
            <person name="Arachchi H.M."/>
            <person name="Berlin A."/>
            <person name="Chapman S.B."/>
            <person name="Goldberg J."/>
            <person name="Griggs A."/>
            <person name="Gujja S."/>
            <person name="Hansen M."/>
            <person name="Howarth C."/>
            <person name="Imamovic A."/>
            <person name="Larimer J."/>
            <person name="McCowen C."/>
            <person name="Montmayeur A."/>
            <person name="Murphy C."/>
            <person name="Neiman D."/>
            <person name="Pearson M."/>
            <person name="Priest M."/>
            <person name="Roberts A."/>
            <person name="Saif S."/>
            <person name="Shea T."/>
            <person name="Sisk P."/>
            <person name="Sykes S."/>
            <person name="Wortman J."/>
            <person name="Nusbaum C."/>
            <person name="Birren B."/>
        </authorList>
    </citation>
    <scope>NUCLEOTIDE SEQUENCE [LARGE SCALE GENOMIC DNA]</scope>
    <source>
        <strain evidence="3 4">VS20</strain>
    </source>
</reference>
<evidence type="ECO:0000259" key="2">
    <source>
        <dbReference type="PROSITE" id="PS50011"/>
    </source>
</evidence>
<dbReference type="InterPro" id="IPR051681">
    <property type="entry name" value="Ser/Thr_Kinases-Pseudokinases"/>
</dbReference>
<sequence>MQKECGYSDLSDQQRVLVADGSCGAAATCLLDRNCAIAQVLPVNATRFDLESHWLLGDLSRYPYDTLELAHVQSATSVHTYLQFPVDLRALVFEQATIDAESNAHMGPSIGAFEQLQLPRALESMTLRNCSVQGTLQFWRLEHLRRLYAEYCTDKIPVSMLRSELRNSRLGDFWLNGVGDSLQHLVLDKCVTRWDTFPLSLSLKGLRTLELVGVRTPILRLEVSTELRYFTCDDCNISSLMVSNATYAALAALAPASPNATSGYRVNRIQQDVAQCTAARGQIKRLWEATSVCIPDRNRPETDAYDDYPWMYPYTTSIYLGGSFVLVCIILFSVYAIRRGRRAVKTRRTANDDYLASTLRPSQIATLHMLQIDADAIVLCGTKPLASGAYGDVWRGIYAHTTVALKRVKSPSPASVHDFIHEILLLHTLESPYIVRLLGVRWRRLMDIEAVVEYCDLGDLRSFLAASTLENVSWSTKATILESIVYGLVFLHTFEPVIIHRDLKSRNVLLDSRNGTKLSDFGTSRILDDQKTLTNGIGTFQWMAPEVILGTEYTVAADIYSFGVILSEMSTHKVPYSDALNASSGRALSQQAILSKVTSGALRPTFAEAAPSWLLEVGNRCLSLDPTQRPTTLELTVLVRDFVQAATEY</sequence>
<dbReference type="InterPro" id="IPR008271">
    <property type="entry name" value="Ser/Thr_kinase_AS"/>
</dbReference>
<dbReference type="SMART" id="SM00220">
    <property type="entry name" value="S_TKc"/>
    <property type="match status" value="1"/>
</dbReference>
<dbReference type="VEuPathDB" id="FungiDB:SDRG_14547"/>
<dbReference type="RefSeq" id="XP_008618905.1">
    <property type="nucleotide sequence ID" value="XM_008620683.1"/>
</dbReference>
<dbReference type="InterPro" id="IPR032675">
    <property type="entry name" value="LRR_dom_sf"/>
</dbReference>
<keyword evidence="1" id="KW-1133">Transmembrane helix</keyword>
<proteinExistence type="predicted"/>
<dbReference type="SUPFAM" id="SSF56112">
    <property type="entry name" value="Protein kinase-like (PK-like)"/>
    <property type="match status" value="1"/>
</dbReference>
<evidence type="ECO:0000313" key="4">
    <source>
        <dbReference type="Proteomes" id="UP000030762"/>
    </source>
</evidence>
<dbReference type="Pfam" id="PF00069">
    <property type="entry name" value="Pkinase"/>
    <property type="match status" value="1"/>
</dbReference>
<dbReference type="PROSITE" id="PS50011">
    <property type="entry name" value="PROTEIN_KINASE_DOM"/>
    <property type="match status" value="1"/>
</dbReference>
<dbReference type="AlphaFoldDB" id="T0PZF0"/>